<sequence length="239" mass="27921">MGQELRMAENGTTQHVTSAIFPLRQRQDTRTSRFWVVSLSTLSSQWHLLPLRLRVVPLPKQMWRQQSANHSCQLSRPQIVAKVLEPDKLDENRERILNNVKTPSIISRADNRICKLINADSDGNNRTSPALPSSALSTETWTVQQIKPDDCRKRANFCDEMIRHIDENPRAKAWSLRRSEEKRLEAFGMWIWRRMEHVKWTDRTRNKTVMERKRAKTAQLLAFTEEPAETVGEIGIRRN</sequence>
<organism evidence="1 2">
    <name type="scientific">Periplaneta americana</name>
    <name type="common">American cockroach</name>
    <name type="synonym">Blatta americana</name>
    <dbReference type="NCBI Taxonomy" id="6978"/>
    <lineage>
        <taxon>Eukaryota</taxon>
        <taxon>Metazoa</taxon>
        <taxon>Ecdysozoa</taxon>
        <taxon>Arthropoda</taxon>
        <taxon>Hexapoda</taxon>
        <taxon>Insecta</taxon>
        <taxon>Pterygota</taxon>
        <taxon>Neoptera</taxon>
        <taxon>Polyneoptera</taxon>
        <taxon>Dictyoptera</taxon>
        <taxon>Blattodea</taxon>
        <taxon>Blattoidea</taxon>
        <taxon>Blattidae</taxon>
        <taxon>Blattinae</taxon>
        <taxon>Periplaneta</taxon>
    </lineage>
</organism>
<evidence type="ECO:0000313" key="1">
    <source>
        <dbReference type="EMBL" id="KAJ4452025.1"/>
    </source>
</evidence>
<name>A0ABQ8U4T9_PERAM</name>
<evidence type="ECO:0000313" key="2">
    <source>
        <dbReference type="Proteomes" id="UP001148838"/>
    </source>
</evidence>
<accession>A0ABQ8U4T9</accession>
<comment type="caution">
    <text evidence="1">The sequence shown here is derived from an EMBL/GenBank/DDBJ whole genome shotgun (WGS) entry which is preliminary data.</text>
</comment>
<gene>
    <name evidence="1" type="ORF">ANN_03539</name>
</gene>
<protein>
    <submittedName>
        <fullName evidence="1">Uncharacterized protein</fullName>
    </submittedName>
</protein>
<dbReference type="EMBL" id="JAJSOF020000001">
    <property type="protein sequence ID" value="KAJ4452025.1"/>
    <property type="molecule type" value="Genomic_DNA"/>
</dbReference>
<reference evidence="1 2" key="1">
    <citation type="journal article" date="2022" name="Allergy">
        <title>Genome assembly and annotation of Periplaneta americana reveal a comprehensive cockroach allergen profile.</title>
        <authorList>
            <person name="Wang L."/>
            <person name="Xiong Q."/>
            <person name="Saelim N."/>
            <person name="Wang L."/>
            <person name="Nong W."/>
            <person name="Wan A.T."/>
            <person name="Shi M."/>
            <person name="Liu X."/>
            <person name="Cao Q."/>
            <person name="Hui J.H.L."/>
            <person name="Sookrung N."/>
            <person name="Leung T.F."/>
            <person name="Tungtrongchitr A."/>
            <person name="Tsui S.K.W."/>
        </authorList>
    </citation>
    <scope>NUCLEOTIDE SEQUENCE [LARGE SCALE GENOMIC DNA]</scope>
    <source>
        <strain evidence="1">PWHHKU_190912</strain>
    </source>
</reference>
<keyword evidence="2" id="KW-1185">Reference proteome</keyword>
<proteinExistence type="predicted"/>
<dbReference type="Proteomes" id="UP001148838">
    <property type="component" value="Unassembled WGS sequence"/>
</dbReference>